<dbReference type="AlphaFoldDB" id="A0A7W5B808"/>
<name>A0A7W5B808_9BURK</name>
<gene>
    <name evidence="2" type="ORF">FHS03_001174</name>
</gene>
<evidence type="ECO:0000313" key="3">
    <source>
        <dbReference type="Proteomes" id="UP000541535"/>
    </source>
</evidence>
<dbReference type="EMBL" id="JACHXD010000003">
    <property type="protein sequence ID" value="MBB3118143.1"/>
    <property type="molecule type" value="Genomic_DNA"/>
</dbReference>
<comment type="caution">
    <text evidence="2">The sequence shown here is derived from an EMBL/GenBank/DDBJ whole genome shotgun (WGS) entry which is preliminary data.</text>
</comment>
<organism evidence="2 3">
    <name type="scientific">Pseudoduganella violacea</name>
    <dbReference type="NCBI Taxonomy" id="1715466"/>
    <lineage>
        <taxon>Bacteria</taxon>
        <taxon>Pseudomonadati</taxon>
        <taxon>Pseudomonadota</taxon>
        <taxon>Betaproteobacteria</taxon>
        <taxon>Burkholderiales</taxon>
        <taxon>Oxalobacteraceae</taxon>
        <taxon>Telluria group</taxon>
        <taxon>Pseudoduganella</taxon>
    </lineage>
</organism>
<dbReference type="RefSeq" id="WP_260108775.1">
    <property type="nucleotide sequence ID" value="NZ_JACHXD010000003.1"/>
</dbReference>
<feature type="region of interest" description="Disordered" evidence="1">
    <location>
        <begin position="1"/>
        <end position="21"/>
    </location>
</feature>
<evidence type="ECO:0000313" key="2">
    <source>
        <dbReference type="EMBL" id="MBB3118143.1"/>
    </source>
</evidence>
<feature type="compositionally biased region" description="Basic and acidic residues" evidence="1">
    <location>
        <begin position="1"/>
        <end position="12"/>
    </location>
</feature>
<dbReference type="Proteomes" id="UP000541535">
    <property type="component" value="Unassembled WGS sequence"/>
</dbReference>
<keyword evidence="3" id="KW-1185">Reference proteome</keyword>
<proteinExistence type="predicted"/>
<protein>
    <submittedName>
        <fullName evidence="2">Uncharacterized protein</fullName>
    </submittedName>
</protein>
<evidence type="ECO:0000256" key="1">
    <source>
        <dbReference type="SAM" id="MobiDB-lite"/>
    </source>
</evidence>
<accession>A0A7W5B808</accession>
<reference evidence="2 3" key="1">
    <citation type="submission" date="2020-08" db="EMBL/GenBank/DDBJ databases">
        <title>Genomic Encyclopedia of Type Strains, Phase III (KMG-III): the genomes of soil and plant-associated and newly described type strains.</title>
        <authorList>
            <person name="Whitman W."/>
        </authorList>
    </citation>
    <scope>NUCLEOTIDE SEQUENCE [LARGE SCALE GENOMIC DNA]</scope>
    <source>
        <strain evidence="2 3">CECT 8897</strain>
    </source>
</reference>
<sequence length="42" mass="4450">MEAAGERARPEEGAGYPPRMRVSGFLSESALAAAMEQPEMPA</sequence>